<protein>
    <recommendedName>
        <fullName evidence="7">C2H2-type domain-containing protein</fullName>
    </recommendedName>
</protein>
<evidence type="ECO:0000256" key="5">
    <source>
        <dbReference type="PROSITE-ProRule" id="PRU00042"/>
    </source>
</evidence>
<evidence type="ECO:0000313" key="8">
    <source>
        <dbReference type="EMBL" id="KAK4460694.1"/>
    </source>
</evidence>
<dbReference type="InterPro" id="IPR013087">
    <property type="entry name" value="Znf_C2H2_type"/>
</dbReference>
<reference evidence="8" key="1">
    <citation type="journal article" date="2023" name="Mol. Phylogenet. Evol.">
        <title>Genome-scale phylogeny and comparative genomics of the fungal order Sordariales.</title>
        <authorList>
            <person name="Hensen N."/>
            <person name="Bonometti L."/>
            <person name="Westerberg I."/>
            <person name="Brannstrom I.O."/>
            <person name="Guillou S."/>
            <person name="Cros-Aarteil S."/>
            <person name="Calhoun S."/>
            <person name="Haridas S."/>
            <person name="Kuo A."/>
            <person name="Mondo S."/>
            <person name="Pangilinan J."/>
            <person name="Riley R."/>
            <person name="LaButti K."/>
            <person name="Andreopoulos B."/>
            <person name="Lipzen A."/>
            <person name="Chen C."/>
            <person name="Yan M."/>
            <person name="Daum C."/>
            <person name="Ng V."/>
            <person name="Clum A."/>
            <person name="Steindorff A."/>
            <person name="Ohm R.A."/>
            <person name="Martin F."/>
            <person name="Silar P."/>
            <person name="Natvig D.O."/>
            <person name="Lalanne C."/>
            <person name="Gautier V."/>
            <person name="Ament-Velasquez S.L."/>
            <person name="Kruys A."/>
            <person name="Hutchinson M.I."/>
            <person name="Powell A.J."/>
            <person name="Barry K."/>
            <person name="Miller A.N."/>
            <person name="Grigoriev I.V."/>
            <person name="Debuchy R."/>
            <person name="Gladieux P."/>
            <person name="Hiltunen Thoren M."/>
            <person name="Johannesson H."/>
        </authorList>
    </citation>
    <scope>NUCLEOTIDE SEQUENCE</scope>
    <source>
        <strain evidence="8">PSN324</strain>
    </source>
</reference>
<evidence type="ECO:0000259" key="7">
    <source>
        <dbReference type="PROSITE" id="PS50157"/>
    </source>
</evidence>
<name>A0AAV9HL31_9PEZI</name>
<feature type="domain" description="C2H2-type" evidence="7">
    <location>
        <begin position="269"/>
        <end position="296"/>
    </location>
</feature>
<dbReference type="EMBL" id="MU865006">
    <property type="protein sequence ID" value="KAK4460694.1"/>
    <property type="molecule type" value="Genomic_DNA"/>
</dbReference>
<evidence type="ECO:0000256" key="4">
    <source>
        <dbReference type="ARBA" id="ARBA00022833"/>
    </source>
</evidence>
<keyword evidence="2" id="KW-0677">Repeat</keyword>
<gene>
    <name evidence="8" type="ORF">QBC42DRAFT_205240</name>
</gene>
<keyword evidence="4" id="KW-0862">Zinc</keyword>
<comment type="caution">
    <text evidence="8">The sequence shown here is derived from an EMBL/GenBank/DDBJ whole genome shotgun (WGS) entry which is preliminary data.</text>
</comment>
<dbReference type="PROSITE" id="PS00028">
    <property type="entry name" value="ZINC_FINGER_C2H2_1"/>
    <property type="match status" value="2"/>
</dbReference>
<proteinExistence type="predicted"/>
<keyword evidence="9" id="KW-1185">Reference proteome</keyword>
<reference evidence="8" key="2">
    <citation type="submission" date="2023-06" db="EMBL/GenBank/DDBJ databases">
        <authorList>
            <consortium name="Lawrence Berkeley National Laboratory"/>
            <person name="Mondo S.J."/>
            <person name="Hensen N."/>
            <person name="Bonometti L."/>
            <person name="Westerberg I."/>
            <person name="Brannstrom I.O."/>
            <person name="Guillou S."/>
            <person name="Cros-Aarteil S."/>
            <person name="Calhoun S."/>
            <person name="Haridas S."/>
            <person name="Kuo A."/>
            <person name="Pangilinan J."/>
            <person name="Riley R."/>
            <person name="Labutti K."/>
            <person name="Andreopoulos B."/>
            <person name="Lipzen A."/>
            <person name="Chen C."/>
            <person name="Yanf M."/>
            <person name="Daum C."/>
            <person name="Ng V."/>
            <person name="Clum A."/>
            <person name="Steindorff A."/>
            <person name="Ohm R."/>
            <person name="Martin F."/>
            <person name="Silar P."/>
            <person name="Natvig D."/>
            <person name="Lalanne C."/>
            <person name="Gautier V."/>
            <person name="Ament-Velasquez S.L."/>
            <person name="Kruys A."/>
            <person name="Hutchinson M.I."/>
            <person name="Powell A.J."/>
            <person name="Barry K."/>
            <person name="Miller A.N."/>
            <person name="Grigoriev I.V."/>
            <person name="Debuchy R."/>
            <person name="Gladieux P."/>
            <person name="Thoren M.H."/>
            <person name="Johannesson H."/>
        </authorList>
    </citation>
    <scope>NUCLEOTIDE SEQUENCE</scope>
    <source>
        <strain evidence="8">PSN324</strain>
    </source>
</reference>
<feature type="compositionally biased region" description="Basic and acidic residues" evidence="6">
    <location>
        <begin position="111"/>
        <end position="134"/>
    </location>
</feature>
<feature type="compositionally biased region" description="Basic and acidic residues" evidence="6">
    <location>
        <begin position="237"/>
        <end position="253"/>
    </location>
</feature>
<accession>A0AAV9HL31</accession>
<evidence type="ECO:0000256" key="2">
    <source>
        <dbReference type="ARBA" id="ARBA00022737"/>
    </source>
</evidence>
<feature type="compositionally biased region" description="Polar residues" evidence="6">
    <location>
        <begin position="150"/>
        <end position="164"/>
    </location>
</feature>
<dbReference type="PANTHER" id="PTHR24379">
    <property type="entry name" value="KRAB AND ZINC FINGER DOMAIN-CONTAINING"/>
    <property type="match status" value="1"/>
</dbReference>
<evidence type="ECO:0000256" key="6">
    <source>
        <dbReference type="SAM" id="MobiDB-lite"/>
    </source>
</evidence>
<dbReference type="SMART" id="SM00355">
    <property type="entry name" value="ZnF_C2H2"/>
    <property type="match status" value="3"/>
</dbReference>
<dbReference type="AlphaFoldDB" id="A0AAV9HL31"/>
<evidence type="ECO:0000256" key="1">
    <source>
        <dbReference type="ARBA" id="ARBA00022723"/>
    </source>
</evidence>
<evidence type="ECO:0000313" key="9">
    <source>
        <dbReference type="Proteomes" id="UP001321749"/>
    </source>
</evidence>
<keyword evidence="1" id="KW-0479">Metal-binding</keyword>
<dbReference type="Proteomes" id="UP001321749">
    <property type="component" value="Unassembled WGS sequence"/>
</dbReference>
<dbReference type="PANTHER" id="PTHR24379:SF121">
    <property type="entry name" value="C2H2-TYPE DOMAIN-CONTAINING PROTEIN"/>
    <property type="match status" value="1"/>
</dbReference>
<dbReference type="GO" id="GO:0008270">
    <property type="term" value="F:zinc ion binding"/>
    <property type="evidence" value="ECO:0007669"/>
    <property type="project" value="UniProtKB-KW"/>
</dbReference>
<keyword evidence="3 5" id="KW-0863">Zinc-finger</keyword>
<organism evidence="8 9">
    <name type="scientific">Cladorrhinum samala</name>
    <dbReference type="NCBI Taxonomy" id="585594"/>
    <lineage>
        <taxon>Eukaryota</taxon>
        <taxon>Fungi</taxon>
        <taxon>Dikarya</taxon>
        <taxon>Ascomycota</taxon>
        <taxon>Pezizomycotina</taxon>
        <taxon>Sordariomycetes</taxon>
        <taxon>Sordariomycetidae</taxon>
        <taxon>Sordariales</taxon>
        <taxon>Podosporaceae</taxon>
        <taxon>Cladorrhinum</taxon>
    </lineage>
</organism>
<feature type="region of interest" description="Disordered" evidence="6">
    <location>
        <begin position="111"/>
        <end position="253"/>
    </location>
</feature>
<dbReference type="PROSITE" id="PS50157">
    <property type="entry name" value="ZINC_FINGER_C2H2_2"/>
    <property type="match status" value="1"/>
</dbReference>
<evidence type="ECO:0000256" key="3">
    <source>
        <dbReference type="ARBA" id="ARBA00022771"/>
    </source>
</evidence>
<dbReference type="Gene3D" id="3.30.160.60">
    <property type="entry name" value="Classic Zinc Finger"/>
    <property type="match status" value="1"/>
</dbReference>
<sequence length="424" mass="47630">MVHHKCECGVKASSQSALLSHWNEEYEKGNNHFHCKECLQFFYTPQALKTHNTKFHPVVQHLLCPGCNEDFASPGGLLDHIERNFCPRISHSALFARREEYLAFARELQRRKDGGDPGKPEHSLKTVPTADHRNYSRFLSPTQDGEYGSPSLSSLRQTNVTSIGRPNPLSFNMREADPQLPAPQFRSDEFPPVGNETKQEVSSTPAPGNPWAQKKNLFPDAPPASRPTPAQLSSIREPARNKDNAWPDHDPRNPKWDPQRFFVTWIGKYKCPVNRCPKSFDSVVGLRNHLLSPAHSLVFKVQCPMCMGWFNSTSALIQHGESLLAKCGLRRSDGYRNLLHQATAGIIDVDGEYEDGTPRYMVTEKARREWGGGGASDSKGVPGLAQGVKSLQLNDEKSEPKKVCYADLKTVEEDDDWKEPAAFW</sequence>